<dbReference type="KEGG" id="sol:Ssol_2540"/>
<sequence length="41" mass="4936">MLLEDIDMKEYNELLQAVPQILRTFSIKVTDQVFSNDRYEE</sequence>
<reference evidence="1" key="1">
    <citation type="submission" date="2009-10" db="EMBL/GenBank/DDBJ databases">
        <title>Complete sequence of Sulfolobus solfataricus 98/2.</title>
        <authorList>
            <consortium name="US DOE Joint Genome Institute"/>
            <person name="Lucas S."/>
            <person name="Copeland A."/>
            <person name="Lapidus A."/>
            <person name="Glavina del Rio T."/>
            <person name="Tice H."/>
            <person name="Bruce D."/>
            <person name="Goodwin L."/>
            <person name="Pitluck S."/>
            <person name="Munk A.C."/>
            <person name="Brettin T."/>
            <person name="Detter J.C."/>
            <person name="Han C."/>
            <person name="Tapia R."/>
            <person name="Larimer F."/>
            <person name="Land M."/>
            <person name="Hauser L."/>
            <person name="Kyrpides N."/>
            <person name="Ovchinnikova G."/>
            <person name="Mead D."/>
        </authorList>
    </citation>
    <scope>NUCLEOTIDE SEQUENCE [LARGE SCALE GENOMIC DNA]</scope>
    <source>
        <strain evidence="1">98/2</strain>
    </source>
</reference>
<dbReference type="AlphaFoldDB" id="D0KNJ6"/>
<evidence type="ECO:0000313" key="1">
    <source>
        <dbReference type="EMBL" id="ACX92663.1"/>
    </source>
</evidence>
<proteinExistence type="predicted"/>
<accession>D0KNJ6</accession>
<dbReference type="HOGENOM" id="CLU_3264008_0_0_2"/>
<dbReference type="GeneID" id="79049890"/>
<protein>
    <submittedName>
        <fullName evidence="1">Uncharacterized protein</fullName>
    </submittedName>
</protein>
<organism evidence="1">
    <name type="scientific">Saccharolobus solfataricus (strain 98/2)</name>
    <name type="common">Sulfolobus solfataricus</name>
    <dbReference type="NCBI Taxonomy" id="555311"/>
    <lineage>
        <taxon>Archaea</taxon>
        <taxon>Thermoproteota</taxon>
        <taxon>Thermoprotei</taxon>
        <taxon>Sulfolobales</taxon>
        <taxon>Sulfolobaceae</taxon>
        <taxon>Saccharolobus</taxon>
    </lineage>
</organism>
<dbReference type="RefSeq" id="WP_009992440.1">
    <property type="nucleotide sequence ID" value="NZ_ACUK01000314.1"/>
</dbReference>
<dbReference type="EMBL" id="CP001800">
    <property type="protein sequence ID" value="ACX92663.1"/>
    <property type="molecule type" value="Genomic_DNA"/>
</dbReference>
<name>D0KNJ6_SACS9</name>
<gene>
    <name evidence="1" type="ordered locus">Ssol_2540</name>
</gene>